<feature type="binding site" evidence="3">
    <location>
        <begin position="20"/>
        <end position="25"/>
    </location>
    <ligand>
        <name>ATP</name>
        <dbReference type="ChEBI" id="CHEBI:30616"/>
    </ligand>
</feature>
<dbReference type="NCBIfam" id="NF002879">
    <property type="entry name" value="PRK03333.1"/>
    <property type="match status" value="1"/>
</dbReference>
<dbReference type="InterPro" id="IPR001977">
    <property type="entry name" value="Depp_CoAkinase"/>
</dbReference>
<dbReference type="SUPFAM" id="SSF52540">
    <property type="entry name" value="P-loop containing nucleoside triphosphate hydrolases"/>
    <property type="match status" value="1"/>
</dbReference>
<proteinExistence type="inferred from homology"/>
<dbReference type="GO" id="GO:0004140">
    <property type="term" value="F:dephospho-CoA kinase activity"/>
    <property type="evidence" value="ECO:0007669"/>
    <property type="project" value="UniProtKB-EC"/>
</dbReference>
<comment type="function">
    <text evidence="3">Catalyzes the phosphorylation of the 3'-hydroxyl group of dephosphocoenzyme A to form coenzyme A.</text>
</comment>
<keyword evidence="3 5" id="KW-0418">Kinase</keyword>
<dbReference type="RefSeq" id="WP_309809485.1">
    <property type="nucleotide sequence ID" value="NZ_JBDXMX010000001.1"/>
</dbReference>
<dbReference type="EMBL" id="JBDXMX010000001">
    <property type="protein sequence ID" value="MEO9246236.1"/>
    <property type="molecule type" value="Genomic_DNA"/>
</dbReference>
<keyword evidence="3 5" id="KW-0808">Transferase</keyword>
<dbReference type="PANTHER" id="PTHR10695">
    <property type="entry name" value="DEPHOSPHO-COA KINASE-RELATED"/>
    <property type="match status" value="1"/>
</dbReference>
<accession>A0ABV0IDJ8</accession>
<comment type="catalytic activity">
    <reaction evidence="3">
        <text>3'-dephospho-CoA + ATP = ADP + CoA + H(+)</text>
        <dbReference type="Rhea" id="RHEA:18245"/>
        <dbReference type="ChEBI" id="CHEBI:15378"/>
        <dbReference type="ChEBI" id="CHEBI:30616"/>
        <dbReference type="ChEBI" id="CHEBI:57287"/>
        <dbReference type="ChEBI" id="CHEBI:57328"/>
        <dbReference type="ChEBI" id="CHEBI:456216"/>
        <dbReference type="EC" id="2.7.1.24"/>
    </reaction>
</comment>
<organism evidence="5 6">
    <name type="scientific">Citricoccus nitrophenolicus</name>
    <dbReference type="NCBI Taxonomy" id="863575"/>
    <lineage>
        <taxon>Bacteria</taxon>
        <taxon>Bacillati</taxon>
        <taxon>Actinomycetota</taxon>
        <taxon>Actinomycetes</taxon>
        <taxon>Micrococcales</taxon>
        <taxon>Micrococcaceae</taxon>
        <taxon>Citricoccus</taxon>
    </lineage>
</organism>
<comment type="caution">
    <text evidence="5">The sequence shown here is derived from an EMBL/GenBank/DDBJ whole genome shotgun (WGS) entry which is preliminary data.</text>
</comment>
<dbReference type="EC" id="2.7.1.24" evidence="3 4"/>
<dbReference type="Pfam" id="PF01121">
    <property type="entry name" value="CoaE"/>
    <property type="match status" value="1"/>
</dbReference>
<keyword evidence="1 3" id="KW-0547">Nucleotide-binding</keyword>
<reference evidence="5 6" key="1">
    <citation type="submission" date="2024-05" db="EMBL/GenBank/DDBJ databases">
        <authorList>
            <person name="Yi C."/>
        </authorList>
    </citation>
    <scope>NUCLEOTIDE SEQUENCE [LARGE SCALE GENOMIC DNA]</scope>
    <source>
        <strain evidence="5 6">XS13</strain>
    </source>
</reference>
<evidence type="ECO:0000313" key="5">
    <source>
        <dbReference type="EMBL" id="MEO9246236.1"/>
    </source>
</evidence>
<evidence type="ECO:0000256" key="2">
    <source>
        <dbReference type="ARBA" id="ARBA00022840"/>
    </source>
</evidence>
<evidence type="ECO:0000313" key="6">
    <source>
        <dbReference type="Proteomes" id="UP001484097"/>
    </source>
</evidence>
<keyword evidence="3" id="KW-0173">Coenzyme A biosynthesis</keyword>
<name>A0ABV0IDJ8_9MICC</name>
<keyword evidence="3" id="KW-0963">Cytoplasm</keyword>
<evidence type="ECO:0000256" key="1">
    <source>
        <dbReference type="ARBA" id="ARBA00022741"/>
    </source>
</evidence>
<dbReference type="Gene3D" id="3.40.50.300">
    <property type="entry name" value="P-loop containing nucleotide triphosphate hydrolases"/>
    <property type="match status" value="1"/>
</dbReference>
<keyword evidence="6" id="KW-1185">Reference proteome</keyword>
<comment type="similarity">
    <text evidence="3">Belongs to the CoaE family.</text>
</comment>
<dbReference type="NCBIfam" id="TIGR00152">
    <property type="entry name" value="dephospho-CoA kinase"/>
    <property type="match status" value="1"/>
</dbReference>
<dbReference type="InterPro" id="IPR027417">
    <property type="entry name" value="P-loop_NTPase"/>
</dbReference>
<comment type="pathway">
    <text evidence="3">Cofactor biosynthesis; coenzyme A biosynthesis; CoA from (R)-pantothenate: step 5/5.</text>
</comment>
<evidence type="ECO:0000256" key="4">
    <source>
        <dbReference type="NCBIfam" id="TIGR00152"/>
    </source>
</evidence>
<keyword evidence="2 3" id="KW-0067">ATP-binding</keyword>
<dbReference type="PROSITE" id="PS51219">
    <property type="entry name" value="DPCK"/>
    <property type="match status" value="1"/>
</dbReference>
<dbReference type="PANTHER" id="PTHR10695:SF46">
    <property type="entry name" value="BIFUNCTIONAL COENZYME A SYNTHASE-RELATED"/>
    <property type="match status" value="1"/>
</dbReference>
<dbReference type="HAMAP" id="MF_00376">
    <property type="entry name" value="Dephospho_CoA_kinase"/>
    <property type="match status" value="1"/>
</dbReference>
<comment type="subcellular location">
    <subcellularLocation>
        <location evidence="3">Cytoplasm</location>
    </subcellularLocation>
</comment>
<gene>
    <name evidence="3 5" type="primary">coaE</name>
    <name evidence="5" type="ORF">ABDK96_00870</name>
</gene>
<dbReference type="CDD" id="cd02022">
    <property type="entry name" value="DPCK"/>
    <property type="match status" value="1"/>
</dbReference>
<dbReference type="Proteomes" id="UP001484097">
    <property type="component" value="Unassembled WGS sequence"/>
</dbReference>
<protein>
    <recommendedName>
        <fullName evidence="3 4">Dephospho-CoA kinase</fullName>
        <ecNumber evidence="3 4">2.7.1.24</ecNumber>
    </recommendedName>
    <alternativeName>
        <fullName evidence="3">Dephosphocoenzyme A kinase</fullName>
    </alternativeName>
</protein>
<evidence type="ECO:0000256" key="3">
    <source>
        <dbReference type="HAMAP-Rule" id="MF_00376"/>
    </source>
</evidence>
<sequence>MSAAEGVRPRLHIGLTGGIASGKSTVSAELARLGAVVVDADVLSRAVVATGSDGLAQVKAAFGPEVIAADGSMDRAAVGRLVFADPEARTTLNGIIHPLVRAEGRRLVAEAGPAAVVVQDVPLLTETGQAEAFDLVLVVEADPQERVARMVRDRGMTEADARARMAAQATDAQRRAVADVLIVNDSTLEDLRRTTRRVWDEYVEPVLGGEPIRRR</sequence>